<dbReference type="AlphaFoldDB" id="A0AA35T8I3"/>
<keyword evidence="2" id="KW-1185">Reference proteome</keyword>
<dbReference type="Proteomes" id="UP001174909">
    <property type="component" value="Unassembled WGS sequence"/>
</dbReference>
<name>A0AA35T8I3_GEOBA</name>
<comment type="caution">
    <text evidence="1">The sequence shown here is derived from an EMBL/GenBank/DDBJ whole genome shotgun (WGS) entry which is preliminary data.</text>
</comment>
<organism evidence="1 2">
    <name type="scientific">Geodia barretti</name>
    <name type="common">Barrett's horny sponge</name>
    <dbReference type="NCBI Taxonomy" id="519541"/>
    <lineage>
        <taxon>Eukaryota</taxon>
        <taxon>Metazoa</taxon>
        <taxon>Porifera</taxon>
        <taxon>Demospongiae</taxon>
        <taxon>Heteroscleromorpha</taxon>
        <taxon>Tetractinellida</taxon>
        <taxon>Astrophorina</taxon>
        <taxon>Geodiidae</taxon>
        <taxon>Geodia</taxon>
    </lineage>
</organism>
<proteinExistence type="predicted"/>
<evidence type="ECO:0000313" key="1">
    <source>
        <dbReference type="EMBL" id="CAI8043730.1"/>
    </source>
</evidence>
<protein>
    <submittedName>
        <fullName evidence="1">Uncharacterized protein</fullName>
    </submittedName>
</protein>
<reference evidence="1" key="1">
    <citation type="submission" date="2023-03" db="EMBL/GenBank/DDBJ databases">
        <authorList>
            <person name="Steffen K."/>
            <person name="Cardenas P."/>
        </authorList>
    </citation>
    <scope>NUCLEOTIDE SEQUENCE</scope>
</reference>
<accession>A0AA35T8I3</accession>
<evidence type="ECO:0000313" key="2">
    <source>
        <dbReference type="Proteomes" id="UP001174909"/>
    </source>
</evidence>
<dbReference type="EMBL" id="CASHTH010003351">
    <property type="protein sequence ID" value="CAI8043730.1"/>
    <property type="molecule type" value="Genomic_DNA"/>
</dbReference>
<gene>
    <name evidence="1" type="ORF">GBAR_LOCUS24259</name>
</gene>
<sequence length="255" mass="27470">MEDIEVDFEVEPVERAGSIGFGVREVVTLKGNISEGERVRLQRASRYCPVGQALTKGSMVIEDEVQWRSGEITAIPSSLGNLPTLDGTLPVIQPGTVHGSYLLDTKEYDEEGVMQHEGEAKIYVETQNLTHTSRWTLMAGHSSPGLIPPPFPSAQAGWAASTATTLSRLLPLSDNLDPRDIQVEVGVNISGGRDQAQGSAADGRVVHRNAVRRIVAPGNPRSMPIEAIQAALQRDPITIAYTEGGVLLDEQVVVD</sequence>